<dbReference type="AlphaFoldDB" id="A0A0S8JLM4"/>
<dbReference type="Proteomes" id="UP000051035">
    <property type="component" value="Unassembled WGS sequence"/>
</dbReference>
<dbReference type="Pfam" id="PF12675">
    <property type="entry name" value="DUF3795"/>
    <property type="match status" value="1"/>
</dbReference>
<gene>
    <name evidence="1" type="ORF">AMJ71_05725</name>
</gene>
<proteinExistence type="predicted"/>
<evidence type="ECO:0000313" key="2">
    <source>
        <dbReference type="Proteomes" id="UP000051035"/>
    </source>
</evidence>
<protein>
    <recommendedName>
        <fullName evidence="3">GON domain-containing protein</fullName>
    </recommendedName>
</protein>
<sequence>MIMTRADAQGAVMDNRSLVGRCGLYCGACGIYRAQRDDQEWRKRIAEHFDCPAEKVRCDGCGALTPDCWGWDCKLVLCLNNRGHQFCNECPDYEQHTCEKFEKLAKRYLEEDGVDLRKNLAMIEEGRVDEWLADSKRLYACRHCGKPVTTGAKRCHHCGLEIDLSSGDPADTDENC</sequence>
<evidence type="ECO:0008006" key="3">
    <source>
        <dbReference type="Google" id="ProtNLM"/>
    </source>
</evidence>
<name>A0A0S8JLM4_UNCT6</name>
<dbReference type="InterPro" id="IPR024227">
    <property type="entry name" value="DUF3795"/>
</dbReference>
<organism evidence="1 2">
    <name type="scientific">candidate division TA06 bacterium SM1_40</name>
    <dbReference type="NCBI Taxonomy" id="1703773"/>
    <lineage>
        <taxon>Bacteria</taxon>
        <taxon>Bacteria division TA06</taxon>
    </lineage>
</organism>
<dbReference type="EMBL" id="LJVA01000059">
    <property type="protein sequence ID" value="KPL09708.1"/>
    <property type="molecule type" value="Genomic_DNA"/>
</dbReference>
<comment type="caution">
    <text evidence="1">The sequence shown here is derived from an EMBL/GenBank/DDBJ whole genome shotgun (WGS) entry which is preliminary data.</text>
</comment>
<accession>A0A0S8JLM4</accession>
<reference evidence="1 2" key="1">
    <citation type="journal article" date="2015" name="Microbiome">
        <title>Genomic resolution of linkages in carbon, nitrogen, and sulfur cycling among widespread estuary sediment bacteria.</title>
        <authorList>
            <person name="Baker B.J."/>
            <person name="Lazar C.S."/>
            <person name="Teske A.P."/>
            <person name="Dick G.J."/>
        </authorList>
    </citation>
    <scope>NUCLEOTIDE SEQUENCE [LARGE SCALE GENOMIC DNA]</scope>
    <source>
        <strain evidence="1">SM1_40</strain>
    </source>
</reference>
<evidence type="ECO:0000313" key="1">
    <source>
        <dbReference type="EMBL" id="KPL09708.1"/>
    </source>
</evidence>